<evidence type="ECO:0000313" key="1">
    <source>
        <dbReference type="EMBL" id="MDQ0439965.1"/>
    </source>
</evidence>
<name>A0ABU0HCG9_9HYPH</name>
<evidence type="ECO:0008006" key="3">
    <source>
        <dbReference type="Google" id="ProtNLM"/>
    </source>
</evidence>
<organism evidence="1 2">
    <name type="scientific">Kaistia dalseonensis</name>
    <dbReference type="NCBI Taxonomy" id="410840"/>
    <lineage>
        <taxon>Bacteria</taxon>
        <taxon>Pseudomonadati</taxon>
        <taxon>Pseudomonadota</taxon>
        <taxon>Alphaproteobacteria</taxon>
        <taxon>Hyphomicrobiales</taxon>
        <taxon>Kaistiaceae</taxon>
        <taxon>Kaistia</taxon>
    </lineage>
</organism>
<proteinExistence type="predicted"/>
<evidence type="ECO:0000313" key="2">
    <source>
        <dbReference type="Proteomes" id="UP001241603"/>
    </source>
</evidence>
<dbReference type="EMBL" id="JAUSVO010000006">
    <property type="protein sequence ID" value="MDQ0439965.1"/>
    <property type="molecule type" value="Genomic_DNA"/>
</dbReference>
<reference evidence="1 2" key="1">
    <citation type="submission" date="2023-07" db="EMBL/GenBank/DDBJ databases">
        <title>Genomic Encyclopedia of Type Strains, Phase IV (KMG-IV): sequencing the most valuable type-strain genomes for metagenomic binning, comparative biology and taxonomic classification.</title>
        <authorList>
            <person name="Goeker M."/>
        </authorList>
    </citation>
    <scope>NUCLEOTIDE SEQUENCE [LARGE SCALE GENOMIC DNA]</scope>
    <source>
        <strain evidence="1 2">B6-8</strain>
    </source>
</reference>
<dbReference type="Proteomes" id="UP001241603">
    <property type="component" value="Unassembled WGS sequence"/>
</dbReference>
<sequence>MNTSPANIVVDLDDEQPVVHIPAGAAIVDEDADLTSGIPARARRNEGGSITLPLRYPVELTIKSSQGGTRAERYAELTFNRLTGADIRAVQSASKDSQPVVMLARSSRLRPAIMNALFDLMDGGDIADASAIVDSFFGNGRTTGRSSSAG</sequence>
<gene>
    <name evidence="1" type="ORF">QO014_004371</name>
</gene>
<dbReference type="RefSeq" id="WP_266350838.1">
    <property type="nucleotide sequence ID" value="NZ_JAPKNG010000006.1"/>
</dbReference>
<protein>
    <recommendedName>
        <fullName evidence="3">Phage tail assembly protein</fullName>
    </recommendedName>
</protein>
<keyword evidence="2" id="KW-1185">Reference proteome</keyword>
<accession>A0ABU0HCG9</accession>
<comment type="caution">
    <text evidence="1">The sequence shown here is derived from an EMBL/GenBank/DDBJ whole genome shotgun (WGS) entry which is preliminary data.</text>
</comment>